<organism evidence="1 2">
    <name type="scientific">Aspergillus ruber (strain CBS 135680)</name>
    <dbReference type="NCBI Taxonomy" id="1388766"/>
    <lineage>
        <taxon>Eukaryota</taxon>
        <taxon>Fungi</taxon>
        <taxon>Dikarya</taxon>
        <taxon>Ascomycota</taxon>
        <taxon>Pezizomycotina</taxon>
        <taxon>Eurotiomycetes</taxon>
        <taxon>Eurotiomycetidae</taxon>
        <taxon>Eurotiales</taxon>
        <taxon>Aspergillaceae</taxon>
        <taxon>Aspergillus</taxon>
        <taxon>Aspergillus subgen. Aspergillus</taxon>
    </lineage>
</organism>
<protein>
    <submittedName>
        <fullName evidence="1">Uncharacterized protein</fullName>
    </submittedName>
</protein>
<accession>A0A017S4M5</accession>
<reference evidence="2" key="1">
    <citation type="journal article" date="2014" name="Nat. Commun.">
        <title>Genomic adaptations of the halophilic Dead Sea filamentous fungus Eurotium rubrum.</title>
        <authorList>
            <person name="Kis-Papo T."/>
            <person name="Weig A.R."/>
            <person name="Riley R."/>
            <person name="Persoh D."/>
            <person name="Salamov A."/>
            <person name="Sun H."/>
            <person name="Lipzen A."/>
            <person name="Wasser S.P."/>
            <person name="Rambold G."/>
            <person name="Grigoriev I.V."/>
            <person name="Nevo E."/>
        </authorList>
    </citation>
    <scope>NUCLEOTIDE SEQUENCE [LARGE SCALE GENOMIC DNA]</scope>
    <source>
        <strain evidence="2">CBS 135680</strain>
    </source>
</reference>
<keyword evidence="2" id="KW-1185">Reference proteome</keyword>
<dbReference type="AlphaFoldDB" id="A0A017S4M5"/>
<proteinExistence type="predicted"/>
<dbReference type="STRING" id="1388766.A0A017S4M5"/>
<sequence length="368" mass="41930">MFDISPPTNSDKKRVHRDEFWQSFLSAFLKIEECMISNITITIDQMITQLYDEGILVLPANDTVTNCEHHYECARYLVFCALAWQTMLYTPALGIPKNMHGSLMLAIDEDNGCCEYRHMSIQQASHVCSSKSISEFLMGFGVLLPSKNMCLNDGLNVQRQFHEKTDISTGKFNVYLLSAVAGLRIKWVDALVCHLEFISKTREISLFRFPSFCESLLTHYVHDGDRAPIHACPTTSNLRCQWATESEINQLLGEVLLSCRLLFGQTRKSRNAFHSINSYSKKTSSRDKIRDPLLLALCTTNTCLGIYPGPSDKEAYSLLRDFSFIRYRLAILQGHLSNTTSRTWVQLWRDNRLSKLVDVLGSDSIWGV</sequence>
<dbReference type="Proteomes" id="UP000019804">
    <property type="component" value="Unassembled WGS sequence"/>
</dbReference>
<name>A0A017S4M5_ASPRC</name>
<evidence type="ECO:0000313" key="1">
    <source>
        <dbReference type="EMBL" id="EYE91912.1"/>
    </source>
</evidence>
<dbReference type="RefSeq" id="XP_040635602.1">
    <property type="nucleotide sequence ID" value="XM_040786962.1"/>
</dbReference>
<dbReference type="GeneID" id="63702086"/>
<gene>
    <name evidence="1" type="ORF">EURHEDRAFT_525851</name>
</gene>
<dbReference type="EMBL" id="KK088440">
    <property type="protein sequence ID" value="EYE91912.1"/>
    <property type="molecule type" value="Genomic_DNA"/>
</dbReference>
<dbReference type="OrthoDB" id="5428890at2759"/>
<dbReference type="HOGENOM" id="CLU_054084_0_0_1"/>
<evidence type="ECO:0000313" key="2">
    <source>
        <dbReference type="Proteomes" id="UP000019804"/>
    </source>
</evidence>